<feature type="compositionally biased region" description="Basic and acidic residues" evidence="1">
    <location>
        <begin position="551"/>
        <end position="562"/>
    </location>
</feature>
<evidence type="ECO:0000256" key="1">
    <source>
        <dbReference type="SAM" id="MobiDB-lite"/>
    </source>
</evidence>
<keyword evidence="2" id="KW-0732">Signal</keyword>
<feature type="compositionally biased region" description="Basic and acidic residues" evidence="1">
    <location>
        <begin position="653"/>
        <end position="695"/>
    </location>
</feature>
<feature type="compositionally biased region" description="Low complexity" evidence="1">
    <location>
        <begin position="563"/>
        <end position="572"/>
    </location>
</feature>
<feature type="compositionally biased region" description="Basic and acidic residues" evidence="1">
    <location>
        <begin position="388"/>
        <end position="458"/>
    </location>
</feature>
<gene>
    <name evidence="3" type="ORF">NEZAVI_LOCUS11835</name>
</gene>
<keyword evidence="4" id="KW-1185">Reference proteome</keyword>
<evidence type="ECO:0000313" key="3">
    <source>
        <dbReference type="EMBL" id="CAH1403186.1"/>
    </source>
</evidence>
<feature type="compositionally biased region" description="Polar residues" evidence="1">
    <location>
        <begin position="82"/>
        <end position="94"/>
    </location>
</feature>
<evidence type="ECO:0008006" key="5">
    <source>
        <dbReference type="Google" id="ProtNLM"/>
    </source>
</evidence>
<feature type="region of interest" description="Disordered" evidence="1">
    <location>
        <begin position="181"/>
        <end position="295"/>
    </location>
</feature>
<evidence type="ECO:0000313" key="4">
    <source>
        <dbReference type="Proteomes" id="UP001152798"/>
    </source>
</evidence>
<feature type="compositionally biased region" description="Basic and acidic residues" evidence="1">
    <location>
        <begin position="202"/>
        <end position="212"/>
    </location>
</feature>
<accession>A0A9P0HJJ5</accession>
<feature type="region of interest" description="Disordered" evidence="1">
    <location>
        <begin position="82"/>
        <end position="118"/>
    </location>
</feature>
<feature type="compositionally biased region" description="Polar residues" evidence="1">
    <location>
        <begin position="107"/>
        <end position="116"/>
    </location>
</feature>
<dbReference type="EMBL" id="OV725081">
    <property type="protein sequence ID" value="CAH1403186.1"/>
    <property type="molecule type" value="Genomic_DNA"/>
</dbReference>
<feature type="compositionally biased region" description="Basic and acidic residues" evidence="1">
    <location>
        <begin position="628"/>
        <end position="639"/>
    </location>
</feature>
<feature type="region of interest" description="Disordered" evidence="1">
    <location>
        <begin position="307"/>
        <end position="701"/>
    </location>
</feature>
<feature type="compositionally biased region" description="Polar residues" evidence="1">
    <location>
        <begin position="233"/>
        <end position="265"/>
    </location>
</feature>
<dbReference type="OrthoDB" id="6605613at2759"/>
<feature type="chain" id="PRO_5040365948" description="Neuropeptide" evidence="2">
    <location>
        <begin position="16"/>
        <end position="799"/>
    </location>
</feature>
<name>A0A9P0HJJ5_NEZVI</name>
<evidence type="ECO:0000256" key="2">
    <source>
        <dbReference type="SAM" id="SignalP"/>
    </source>
</evidence>
<feature type="region of interest" description="Disordered" evidence="1">
    <location>
        <begin position="719"/>
        <end position="799"/>
    </location>
</feature>
<organism evidence="3 4">
    <name type="scientific">Nezara viridula</name>
    <name type="common">Southern green stink bug</name>
    <name type="synonym">Cimex viridulus</name>
    <dbReference type="NCBI Taxonomy" id="85310"/>
    <lineage>
        <taxon>Eukaryota</taxon>
        <taxon>Metazoa</taxon>
        <taxon>Ecdysozoa</taxon>
        <taxon>Arthropoda</taxon>
        <taxon>Hexapoda</taxon>
        <taxon>Insecta</taxon>
        <taxon>Pterygota</taxon>
        <taxon>Neoptera</taxon>
        <taxon>Paraneoptera</taxon>
        <taxon>Hemiptera</taxon>
        <taxon>Heteroptera</taxon>
        <taxon>Panheteroptera</taxon>
        <taxon>Pentatomomorpha</taxon>
        <taxon>Pentatomoidea</taxon>
        <taxon>Pentatomidae</taxon>
        <taxon>Pentatominae</taxon>
        <taxon>Nezara</taxon>
    </lineage>
</organism>
<reference evidence="3" key="1">
    <citation type="submission" date="2022-01" db="EMBL/GenBank/DDBJ databases">
        <authorList>
            <person name="King R."/>
        </authorList>
    </citation>
    <scope>NUCLEOTIDE SEQUENCE</scope>
</reference>
<protein>
    <recommendedName>
        <fullName evidence="5">Neuropeptide</fullName>
    </recommendedName>
</protein>
<dbReference type="AlphaFoldDB" id="A0A9P0HJJ5"/>
<dbReference type="Proteomes" id="UP001152798">
    <property type="component" value="Chromosome 5"/>
</dbReference>
<feature type="compositionally biased region" description="Basic and acidic residues" evidence="1">
    <location>
        <begin position="307"/>
        <end position="380"/>
    </location>
</feature>
<sequence length="799" mass="88476">MELLVCLLVLGVAWGRQQAISYQNFRASHGQGHPTYGADGSWSQRFGGGPRVGKEGLWPGAFSAPQRFATFPSSQTFVHQPQPFFNSRPQTHIHTSGHPPPPPPPQINSFQSSQISYDPPIPGNQNIINSAPHIYQTPTVSSFGPDLTHTSLPPQSYGNDRLPQFADAVQNYNDGIATVPPVPAHIEPQSYHPNNNAPIENYDTRGNEEYPRNDGSPTPVYNEFTEGPRIENSPPSYSPEQPKSDYPPQSNENSYSNEGTYNNNYEEPKRDFGGPTNIEPNLQNPVPYNAPVTDVRNNNDALITDVRTHNEPISDLRNTDRPSSEVVNNRDRPAADLRGHSERPLDSRIHSDRPSSDLRSHDNRPLNDLRNGNDRPRPHGEGPITDLRNNERPISELKNTNDRPPNDFRQNSDRPSNDFRQNSDRPSNDFRQNNDRPPNDFRQNNDRPLTDLRYDTRPHFGPPAKTNFGPGGINQNAPPQGIRNKQFKPIQPSSSPLDRPHGLDTNNRAGVGPGPTGVNQGPPGSKPFRDEKKPISGPALGQKGGFNNDGSKQEFSEEDKSQSFESEFQSSEIGGQSFEADIPDFGSDESYFNSQEGYGSFESGGRGSFETSGERKGGYERPPFNPNDNKRTYKADIRPDFQSSIEAAPADAAEPRNNKKFKSDAPEARHRVGEEKKINVEDKKGPFPTQGDKKGTLGGAEKAFPLARTASTLAPAKDTLPLANTFNKKPPVAPFRPSTYTGDKFVPFVPIDKPFPHRGRGPYAGESRFNYQIQTPEKRAAFSQEKLSTSSSSVQNVSK</sequence>
<proteinExistence type="predicted"/>
<feature type="signal peptide" evidence="2">
    <location>
        <begin position="1"/>
        <end position="15"/>
    </location>
</feature>